<dbReference type="RefSeq" id="WP_114208765.1">
    <property type="nucleotide sequence ID" value="NZ_CP030840.1"/>
</dbReference>
<keyword evidence="3" id="KW-1185">Reference proteome</keyword>
<dbReference type="GO" id="GO:0008757">
    <property type="term" value="F:S-adenosylmethionine-dependent methyltransferase activity"/>
    <property type="evidence" value="ECO:0007669"/>
    <property type="project" value="InterPro"/>
</dbReference>
<dbReference type="InterPro" id="IPR029063">
    <property type="entry name" value="SAM-dependent_MTases_sf"/>
</dbReference>
<dbReference type="PANTHER" id="PTHR43591:SF24">
    <property type="entry name" value="2-METHOXY-6-POLYPRENYL-1,4-BENZOQUINOL METHYLASE, MITOCHONDRIAL"/>
    <property type="match status" value="1"/>
</dbReference>
<keyword evidence="2" id="KW-0830">Ubiquinone</keyword>
<dbReference type="Pfam" id="PF08241">
    <property type="entry name" value="Methyltransf_11"/>
    <property type="match status" value="1"/>
</dbReference>
<dbReference type="SUPFAM" id="SSF53335">
    <property type="entry name" value="S-adenosyl-L-methionine-dependent methyltransferases"/>
    <property type="match status" value="1"/>
</dbReference>
<dbReference type="CDD" id="cd02440">
    <property type="entry name" value="AdoMet_MTases"/>
    <property type="match status" value="1"/>
</dbReference>
<dbReference type="PANTHER" id="PTHR43591">
    <property type="entry name" value="METHYLTRANSFERASE"/>
    <property type="match status" value="1"/>
</dbReference>
<keyword evidence="2" id="KW-0489">Methyltransferase</keyword>
<feature type="domain" description="Methyltransferase type 11" evidence="1">
    <location>
        <begin position="54"/>
        <end position="149"/>
    </location>
</feature>
<proteinExistence type="predicted"/>
<dbReference type="InterPro" id="IPR013216">
    <property type="entry name" value="Methyltransf_11"/>
</dbReference>
<dbReference type="Proteomes" id="UP000253606">
    <property type="component" value="Chromosome"/>
</dbReference>
<dbReference type="GO" id="GO:0032259">
    <property type="term" value="P:methylation"/>
    <property type="evidence" value="ECO:0007669"/>
    <property type="project" value="UniProtKB-KW"/>
</dbReference>
<keyword evidence="2" id="KW-0808">Transferase</keyword>
<dbReference type="KEGG" id="abas:ACPOL_4594"/>
<dbReference type="OrthoDB" id="9784101at2"/>
<sequence length="282" mass="30408">MQEANLEASRDQFAAFKANQKEVWAGFGVNEGFTTVPAGELVAFAGVKRGERVLDVGCGTGVVAVTAARAGAHVTGLDLTPVLLDRARENASIAGVEVEFVEGDAERLPFPDTSFDVVLSQLGHMFAPRPDIALAEMLRVLKPGGRIAFTTWPPEHVTGQLFMMMAAQMPAPPEGSPRPSPPVLWGDPNVIRQRLGQSVSDLRFSRGAMIAPALSPRHVQMGVEASFGPLKTMLAKLDIAAPERAAQIREQIVELVRQNMEGNILRQHFLMTAAIKRAEPDA</sequence>
<dbReference type="AlphaFoldDB" id="A0A2Z5G5N3"/>
<reference evidence="2 3" key="1">
    <citation type="journal article" date="2018" name="Front. Microbiol.">
        <title>Hydrolytic Capabilities as a Key to Environmental Success: Chitinolytic and Cellulolytic Acidobacteria From Acidic Sub-arctic Soils and Boreal Peatlands.</title>
        <authorList>
            <person name="Belova S.E."/>
            <person name="Ravin N.V."/>
            <person name="Pankratov T.A."/>
            <person name="Rakitin A.L."/>
            <person name="Ivanova A.A."/>
            <person name="Beletsky A.V."/>
            <person name="Mardanov A.V."/>
            <person name="Sinninghe Damste J.S."/>
            <person name="Dedysh S.N."/>
        </authorList>
    </citation>
    <scope>NUCLEOTIDE SEQUENCE [LARGE SCALE GENOMIC DNA]</scope>
    <source>
        <strain evidence="2 3">SBC82</strain>
    </source>
</reference>
<dbReference type="Gene3D" id="3.40.50.150">
    <property type="entry name" value="Vaccinia Virus protein VP39"/>
    <property type="match status" value="1"/>
</dbReference>
<evidence type="ECO:0000313" key="3">
    <source>
        <dbReference type="Proteomes" id="UP000253606"/>
    </source>
</evidence>
<evidence type="ECO:0000313" key="2">
    <source>
        <dbReference type="EMBL" id="AXC13866.1"/>
    </source>
</evidence>
<accession>A0A2Z5G5N3</accession>
<gene>
    <name evidence="2" type="ORF">ACPOL_4594</name>
</gene>
<protein>
    <submittedName>
        <fullName evidence="2">Ubiquinone/menaquinone biosynthesis methyltransferase UbiE</fullName>
    </submittedName>
</protein>
<evidence type="ECO:0000259" key="1">
    <source>
        <dbReference type="Pfam" id="PF08241"/>
    </source>
</evidence>
<dbReference type="EMBL" id="CP030840">
    <property type="protein sequence ID" value="AXC13866.1"/>
    <property type="molecule type" value="Genomic_DNA"/>
</dbReference>
<name>A0A2Z5G5N3_9BACT</name>
<organism evidence="2 3">
    <name type="scientific">Acidisarcina polymorpha</name>
    <dbReference type="NCBI Taxonomy" id="2211140"/>
    <lineage>
        <taxon>Bacteria</taxon>
        <taxon>Pseudomonadati</taxon>
        <taxon>Acidobacteriota</taxon>
        <taxon>Terriglobia</taxon>
        <taxon>Terriglobales</taxon>
        <taxon>Acidobacteriaceae</taxon>
        <taxon>Acidisarcina</taxon>
    </lineage>
</organism>